<keyword evidence="2" id="KW-0479">Metal-binding</keyword>
<feature type="compositionally biased region" description="Polar residues" evidence="9">
    <location>
        <begin position="528"/>
        <end position="539"/>
    </location>
</feature>
<dbReference type="AlphaFoldDB" id="A0A1D8NM21"/>
<evidence type="ECO:0000313" key="11">
    <source>
        <dbReference type="EMBL" id="AOW06684.1"/>
    </source>
</evidence>
<evidence type="ECO:0000256" key="8">
    <source>
        <dbReference type="PROSITE-ProRule" id="PRU00042"/>
    </source>
</evidence>
<dbReference type="Gene3D" id="3.30.160.60">
    <property type="entry name" value="Classic Zinc Finger"/>
    <property type="match status" value="3"/>
</dbReference>
<evidence type="ECO:0000256" key="7">
    <source>
        <dbReference type="ARBA" id="ARBA00023242"/>
    </source>
</evidence>
<dbReference type="KEGG" id="yli:2908630"/>
<evidence type="ECO:0000256" key="3">
    <source>
        <dbReference type="ARBA" id="ARBA00022771"/>
    </source>
</evidence>
<keyword evidence="5" id="KW-0805">Transcription regulation</keyword>
<keyword evidence="7" id="KW-0539">Nucleus</keyword>
<evidence type="ECO:0000256" key="5">
    <source>
        <dbReference type="ARBA" id="ARBA00023015"/>
    </source>
</evidence>
<dbReference type="eggNOG" id="KOG1721">
    <property type="taxonomic scope" value="Eukaryota"/>
</dbReference>
<keyword evidence="4" id="KW-0862">Zinc</keyword>
<name>A0A1D8NM21_YARLL</name>
<reference evidence="12 14" key="2">
    <citation type="submission" date="2018-07" db="EMBL/GenBank/DDBJ databases">
        <title>Draft Genome Assemblies for Five Robust Yarrowia lipolytica Strains Exhibiting High Lipid Production and Pentose Sugar Utilization and Sugar Alcohol Secretion from Undetoxified Lignocellulosic Biomass Hydrolysates.</title>
        <authorList>
            <consortium name="DOE Joint Genome Institute"/>
            <person name="Walker C."/>
            <person name="Ryu S."/>
            <person name="Na H."/>
            <person name="Zane M."/>
            <person name="LaButti K."/>
            <person name="Lipzen A."/>
            <person name="Haridas S."/>
            <person name="Barry K."/>
            <person name="Grigoriev I.V."/>
            <person name="Quarterman J."/>
            <person name="Slininger P."/>
            <person name="Dien B."/>
            <person name="Trinh C.T."/>
        </authorList>
    </citation>
    <scope>NUCLEOTIDE SEQUENCE [LARGE SCALE GENOMIC DNA]</scope>
    <source>
        <strain evidence="12 14">YB392</strain>
    </source>
</reference>
<dbReference type="GO" id="GO:0006357">
    <property type="term" value="P:regulation of transcription by RNA polymerase II"/>
    <property type="evidence" value="ECO:0007669"/>
    <property type="project" value="TreeGrafter"/>
</dbReference>
<dbReference type="InterPro" id="IPR051061">
    <property type="entry name" value="Zinc_finger_trans_reg"/>
</dbReference>
<dbReference type="InterPro" id="IPR013087">
    <property type="entry name" value="Znf_C2H2_type"/>
</dbReference>
<proteinExistence type="predicted"/>
<dbReference type="PANTHER" id="PTHR46179:SF13">
    <property type="entry name" value="C2H2-TYPE DOMAIN-CONTAINING PROTEIN"/>
    <property type="match status" value="1"/>
</dbReference>
<dbReference type="Proteomes" id="UP000256601">
    <property type="component" value="Unassembled WGS sequence"/>
</dbReference>
<dbReference type="GO" id="GO:0005634">
    <property type="term" value="C:nucleus"/>
    <property type="evidence" value="ECO:0007669"/>
    <property type="project" value="UniProtKB-SubCell"/>
</dbReference>
<feature type="compositionally biased region" description="Low complexity" evidence="9">
    <location>
        <begin position="20"/>
        <end position="36"/>
    </location>
</feature>
<dbReference type="SUPFAM" id="SSF57667">
    <property type="entry name" value="beta-beta-alpha zinc fingers"/>
    <property type="match status" value="2"/>
</dbReference>
<evidence type="ECO:0000313" key="12">
    <source>
        <dbReference type="EMBL" id="RDW27319.1"/>
    </source>
</evidence>
<dbReference type="Pfam" id="PF00096">
    <property type="entry name" value="zf-C2H2"/>
    <property type="match status" value="2"/>
</dbReference>
<dbReference type="VEuPathDB" id="FungiDB:YALI0_F05104g"/>
<dbReference type="PROSITE" id="PS00028">
    <property type="entry name" value="ZINC_FINGER_C2H2_1"/>
    <property type="match status" value="7"/>
</dbReference>
<dbReference type="GO" id="GO:0008270">
    <property type="term" value="F:zinc ion binding"/>
    <property type="evidence" value="ECO:0007669"/>
    <property type="project" value="UniProtKB-KW"/>
</dbReference>
<evidence type="ECO:0000256" key="4">
    <source>
        <dbReference type="ARBA" id="ARBA00022833"/>
    </source>
</evidence>
<accession>A0A1D8NM21</accession>
<evidence type="ECO:0000256" key="2">
    <source>
        <dbReference type="ARBA" id="ARBA00022723"/>
    </source>
</evidence>
<evidence type="ECO:0000256" key="1">
    <source>
        <dbReference type="ARBA" id="ARBA00004123"/>
    </source>
</evidence>
<evidence type="ECO:0000256" key="6">
    <source>
        <dbReference type="ARBA" id="ARBA00023163"/>
    </source>
</evidence>
<comment type="subcellular location">
    <subcellularLocation>
        <location evidence="1">Nucleus</location>
    </subcellularLocation>
</comment>
<dbReference type="PROSITE" id="PS50157">
    <property type="entry name" value="ZINC_FINGER_C2H2_2"/>
    <property type="match status" value="3"/>
</dbReference>
<reference evidence="11 13" key="1">
    <citation type="journal article" date="2016" name="PLoS ONE">
        <title>Sequence Assembly of Yarrowia lipolytica Strain W29/CLIB89 Shows Transposable Element Diversity.</title>
        <authorList>
            <person name="Magnan C."/>
            <person name="Yu J."/>
            <person name="Chang I."/>
            <person name="Jahn E."/>
            <person name="Kanomata Y."/>
            <person name="Wu J."/>
            <person name="Zeller M."/>
            <person name="Oakes M."/>
            <person name="Baldi P."/>
            <person name="Sandmeyer S."/>
        </authorList>
    </citation>
    <scope>NUCLEOTIDE SEQUENCE [LARGE SCALE GENOMIC DNA]</scope>
    <source>
        <strain evidence="11">CLIB89</strain>
        <strain evidence="13">CLIB89(W29)</strain>
    </source>
</reference>
<keyword evidence="3 8" id="KW-0863">Zinc-finger</keyword>
<dbReference type="InterPro" id="IPR036236">
    <property type="entry name" value="Znf_C2H2_sf"/>
</dbReference>
<feature type="compositionally biased region" description="Basic and acidic residues" evidence="9">
    <location>
        <begin position="361"/>
        <end position="377"/>
    </location>
</feature>
<dbReference type="OrthoDB" id="4748970at2759"/>
<evidence type="ECO:0000313" key="14">
    <source>
        <dbReference type="Proteomes" id="UP000256601"/>
    </source>
</evidence>
<dbReference type="Proteomes" id="UP000182444">
    <property type="component" value="Chromosome 1F"/>
</dbReference>
<organism evidence="11 13">
    <name type="scientific">Yarrowia lipolytica</name>
    <name type="common">Candida lipolytica</name>
    <dbReference type="NCBI Taxonomy" id="4952"/>
    <lineage>
        <taxon>Eukaryota</taxon>
        <taxon>Fungi</taxon>
        <taxon>Dikarya</taxon>
        <taxon>Ascomycota</taxon>
        <taxon>Saccharomycotina</taxon>
        <taxon>Dipodascomycetes</taxon>
        <taxon>Dipodascales</taxon>
        <taxon>Dipodascales incertae sedis</taxon>
        <taxon>Yarrowia</taxon>
    </lineage>
</organism>
<sequence>MFHEAELSDTPDGITHYDLPSRPTSAASSASSPVSSEWIEVKDAHGNPKRVPERKGLFFPTRGETYGDAWNGNVPKEKTTVKRTLAHVCPEEGCDKAYSRPSLLKQHLRSHYNERCFVCTYEGCGKGFFRRSHLKAHTNSHTVAKRYHCSFCAKGFNTRQHLLRHEVTHKSIKHCPHQDCSKQCRTEVQLLEHCVADHATWKHQCTYPECGRAIGSERQMQYHWERDHNQTPQYKCPHDECEEVASQWIKLQKHVSKAHNRWLCHHCEGIFDDVQSMYEHEKSVHGLSVLYRGGHRTPGYVRQLWTCPEESCGHQFFDKDLYAKHYVSHNKAPVRDMFESVAEYDITPEIIPYFEKPEKLTRKGRSERTSLEGKSGEEEYQLPSERPAKRQRREVSKPTNTAASIVDKITGAGYSDSRTIPCVVETCMHRFNRKYDLDRHVAANHATNCAVCPFGSHILTEVRDHMSDEHRTEWPAECYQASPDAHIKIHLAYLRGETPEVEPVNTTSQNMYKNLHYPTPGLRRNAPRGQSNSSYNSPLHSPIIQVPQRAHSESPMHMYGNSYQPIQHTSPISVTSYPTQTPTPGSIGSPAPLQQLNEAVEYAPFDSLPLSAMSSAYVSPALSHSILAGGHDMEYSSNEEVNFTKDSIDPELFRQ</sequence>
<dbReference type="SMART" id="SM00355">
    <property type="entry name" value="ZnF_C2H2"/>
    <property type="match status" value="10"/>
</dbReference>
<keyword evidence="6" id="KW-0804">Transcription</keyword>
<feature type="region of interest" description="Disordered" evidence="9">
    <location>
        <begin position="516"/>
        <end position="542"/>
    </location>
</feature>
<feature type="region of interest" description="Disordered" evidence="9">
    <location>
        <begin position="361"/>
        <end position="402"/>
    </location>
</feature>
<evidence type="ECO:0000259" key="10">
    <source>
        <dbReference type="PROSITE" id="PS50157"/>
    </source>
</evidence>
<feature type="domain" description="C2H2-type" evidence="10">
    <location>
        <begin position="147"/>
        <end position="174"/>
    </location>
</feature>
<evidence type="ECO:0000256" key="9">
    <source>
        <dbReference type="SAM" id="MobiDB-lite"/>
    </source>
</evidence>
<dbReference type="EMBL" id="CP017558">
    <property type="protein sequence ID" value="AOW06684.1"/>
    <property type="molecule type" value="Genomic_DNA"/>
</dbReference>
<dbReference type="EMBL" id="KZ857330">
    <property type="protein sequence ID" value="RDW27319.1"/>
    <property type="molecule type" value="Genomic_DNA"/>
</dbReference>
<dbReference type="PANTHER" id="PTHR46179">
    <property type="entry name" value="ZINC FINGER PROTEIN"/>
    <property type="match status" value="1"/>
</dbReference>
<feature type="domain" description="C2H2-type" evidence="10">
    <location>
        <begin position="87"/>
        <end position="116"/>
    </location>
</feature>
<protein>
    <recommendedName>
        <fullName evidence="10">C2H2-type domain-containing protein</fullName>
    </recommendedName>
</protein>
<evidence type="ECO:0000313" key="13">
    <source>
        <dbReference type="Proteomes" id="UP000182444"/>
    </source>
</evidence>
<feature type="domain" description="C2H2-type" evidence="10">
    <location>
        <begin position="117"/>
        <end position="146"/>
    </location>
</feature>
<dbReference type="VEuPathDB" id="FungiDB:YALI1_F07699g"/>
<gene>
    <name evidence="12" type="ORF">B0I71DRAFT_129381</name>
    <name evidence="11" type="ORF">YALI1_F07699g</name>
</gene>
<feature type="region of interest" description="Disordered" evidence="9">
    <location>
        <begin position="1"/>
        <end position="36"/>
    </location>
</feature>